<dbReference type="PANTHER" id="PTHR43711:SF26">
    <property type="entry name" value="SENSOR HISTIDINE KINASE RCSC"/>
    <property type="match status" value="1"/>
</dbReference>
<evidence type="ECO:0000256" key="4">
    <source>
        <dbReference type="ARBA" id="ARBA00022679"/>
    </source>
</evidence>
<feature type="transmembrane region" description="Helical" evidence="8">
    <location>
        <begin position="210"/>
        <end position="231"/>
    </location>
</feature>
<dbReference type="SUPFAM" id="SSF47384">
    <property type="entry name" value="Homodimeric domain of signal transducing histidine kinase"/>
    <property type="match status" value="1"/>
</dbReference>
<feature type="transmembrane region" description="Helical" evidence="8">
    <location>
        <begin position="363"/>
        <end position="384"/>
    </location>
</feature>
<evidence type="ECO:0000256" key="8">
    <source>
        <dbReference type="SAM" id="Phobius"/>
    </source>
</evidence>
<gene>
    <name evidence="11" type="ORF">FKG94_22520</name>
</gene>
<feature type="transmembrane region" description="Helical" evidence="8">
    <location>
        <begin position="275"/>
        <end position="294"/>
    </location>
</feature>
<evidence type="ECO:0000256" key="6">
    <source>
        <dbReference type="ARBA" id="ARBA00023012"/>
    </source>
</evidence>
<dbReference type="PROSITE" id="PS50110">
    <property type="entry name" value="RESPONSE_REGULATORY"/>
    <property type="match status" value="1"/>
</dbReference>
<accession>A0A545SYB5</accession>
<dbReference type="InterPro" id="IPR036890">
    <property type="entry name" value="HATPase_C_sf"/>
</dbReference>
<dbReference type="InterPro" id="IPR036097">
    <property type="entry name" value="HisK_dim/P_sf"/>
</dbReference>
<keyword evidence="8" id="KW-0472">Membrane</keyword>
<sequence>MKAARLRAGWLQVNVAFAVKVALRATATMWLCLQALGCFDVAAAATPKPLILSEQRDYYTAFGYIEYLEDKAGDLSFSEVGPGTGMPFVKVETPAADFGISKSAYWFRLSVTNTDPHQTQWWLEVGNTVLDWIEVYIIRSDKIDKHTLIRNGVAVSSKAIRVPSPVMRFDLHPGEATQIYLRLGSKGAVSAPIFISRPEFFVVNESQRRLWIGLCYGFVAALLLYNLILFLSTRDINYLYYCFCIGSYIVLQAAMDGLLYVHFWPNDGEPSYPKTHLIVAVSLISMLQFSRHFLYGSEVFPKLSKFMLVYAVLTMAVFGSSWVVAELHPIAFHIMSATVLGAFFIVILGAALALRHGVVEAKYFLLAWTCLLIGTISFQLMLYAKLPANFFTVRSVQLGSALEALLLSFALAHRMRTLMQENNRIQTEATIHLEHKAQQRTLELDRALAELAKVNRQLVAGNVKAVKADQAKSRFVAAASHDLRQPLQALGFYLHILYNRSPDTDEILVKCKAAFHALESLLKSLLDISKLDTNTVQANLQHIPINDIFKRLQNANDYAAQLKGLRLKFRGAHYTVFTDSQQLERILSNLIDNAVRCTSSGGILVCGRGRKHHLLLQVWDTGPGIPKAEHENIFREFYQIGSDAKNQSHGLGLGLAIVRRLTALLNIPVSLRSTVGKGVVFSLQIPYGRAAMALPPPTYQSNPNIENQHRLALVIDDDAAVRDSMTLLIKSWGGTVLATGSSSEALGIISEEKIVPDIIIADYALGGNETGVELAEALYALLGRDIPTIIITGEISDESVNAIRASGKTFIHKPIDPDRLKQIISDLIKPQQGIWTGQHTPFQ</sequence>
<feature type="domain" description="Response regulatory" evidence="10">
    <location>
        <begin position="711"/>
        <end position="828"/>
    </location>
</feature>
<dbReference type="OrthoDB" id="9764438at2"/>
<dbReference type="InterPro" id="IPR005467">
    <property type="entry name" value="His_kinase_dom"/>
</dbReference>
<dbReference type="Gene3D" id="1.10.287.130">
    <property type="match status" value="1"/>
</dbReference>
<dbReference type="Gene3D" id="3.30.565.10">
    <property type="entry name" value="Histidine kinase-like ATPase, C-terminal domain"/>
    <property type="match status" value="1"/>
</dbReference>
<evidence type="ECO:0000259" key="10">
    <source>
        <dbReference type="PROSITE" id="PS50110"/>
    </source>
</evidence>
<dbReference type="InterPro" id="IPR003594">
    <property type="entry name" value="HATPase_dom"/>
</dbReference>
<dbReference type="PRINTS" id="PR00344">
    <property type="entry name" value="BCTRLSENSOR"/>
</dbReference>
<evidence type="ECO:0000256" key="2">
    <source>
        <dbReference type="ARBA" id="ARBA00012438"/>
    </source>
</evidence>
<dbReference type="CDD" id="cd00075">
    <property type="entry name" value="HATPase"/>
    <property type="match status" value="1"/>
</dbReference>
<dbReference type="Proteomes" id="UP000319732">
    <property type="component" value="Unassembled WGS sequence"/>
</dbReference>
<organism evidence="11 12">
    <name type="scientific">Exilibacterium tricleocarpae</name>
    <dbReference type="NCBI Taxonomy" id="2591008"/>
    <lineage>
        <taxon>Bacteria</taxon>
        <taxon>Pseudomonadati</taxon>
        <taxon>Pseudomonadota</taxon>
        <taxon>Gammaproteobacteria</taxon>
        <taxon>Cellvibrionales</taxon>
        <taxon>Cellvibrionaceae</taxon>
        <taxon>Exilibacterium</taxon>
    </lineage>
</organism>
<comment type="catalytic activity">
    <reaction evidence="1">
        <text>ATP + protein L-histidine = ADP + protein N-phospho-L-histidine.</text>
        <dbReference type="EC" id="2.7.13.3"/>
    </reaction>
</comment>
<dbReference type="Pfam" id="PF07696">
    <property type="entry name" value="7TMR-DISMED2"/>
    <property type="match status" value="1"/>
</dbReference>
<dbReference type="CDD" id="cd00082">
    <property type="entry name" value="HisKA"/>
    <property type="match status" value="1"/>
</dbReference>
<dbReference type="SMART" id="SM00387">
    <property type="entry name" value="HATPase_c"/>
    <property type="match status" value="1"/>
</dbReference>
<feature type="transmembrane region" description="Helical" evidence="8">
    <location>
        <begin position="330"/>
        <end position="354"/>
    </location>
</feature>
<dbReference type="Gene3D" id="3.40.50.2300">
    <property type="match status" value="1"/>
</dbReference>
<dbReference type="CDD" id="cd00156">
    <property type="entry name" value="REC"/>
    <property type="match status" value="1"/>
</dbReference>
<protein>
    <recommendedName>
        <fullName evidence="2">histidine kinase</fullName>
        <ecNumber evidence="2">2.7.13.3</ecNumber>
    </recommendedName>
</protein>
<proteinExistence type="predicted"/>
<dbReference type="SMART" id="SM00388">
    <property type="entry name" value="HisKA"/>
    <property type="match status" value="1"/>
</dbReference>
<name>A0A545SYB5_9GAMM</name>
<dbReference type="InterPro" id="IPR001789">
    <property type="entry name" value="Sig_transdc_resp-reg_receiver"/>
</dbReference>
<evidence type="ECO:0000256" key="5">
    <source>
        <dbReference type="ARBA" id="ARBA00022777"/>
    </source>
</evidence>
<dbReference type="PANTHER" id="PTHR43711">
    <property type="entry name" value="TWO-COMPONENT HISTIDINE KINASE"/>
    <property type="match status" value="1"/>
</dbReference>
<feature type="transmembrane region" description="Helical" evidence="8">
    <location>
        <begin position="238"/>
        <end position="263"/>
    </location>
</feature>
<feature type="transmembrane region" description="Helical" evidence="8">
    <location>
        <begin position="306"/>
        <end position="324"/>
    </location>
</feature>
<dbReference type="EMBL" id="VHSG01000026">
    <property type="protein sequence ID" value="TQV69929.1"/>
    <property type="molecule type" value="Genomic_DNA"/>
</dbReference>
<evidence type="ECO:0000256" key="7">
    <source>
        <dbReference type="PROSITE-ProRule" id="PRU00169"/>
    </source>
</evidence>
<feature type="modified residue" description="4-aspartylphosphate" evidence="7">
    <location>
        <position position="762"/>
    </location>
</feature>
<reference evidence="11 12" key="1">
    <citation type="submission" date="2019-06" db="EMBL/GenBank/DDBJ databases">
        <title>Whole genome sequence for Cellvibrionaceae sp. R142.</title>
        <authorList>
            <person name="Wang G."/>
        </authorList>
    </citation>
    <scope>NUCLEOTIDE SEQUENCE [LARGE SCALE GENOMIC DNA]</scope>
    <source>
        <strain evidence="11 12">R142</strain>
    </source>
</reference>
<dbReference type="EC" id="2.7.13.3" evidence="2"/>
<keyword evidence="8" id="KW-1133">Transmembrane helix</keyword>
<evidence type="ECO:0000313" key="12">
    <source>
        <dbReference type="Proteomes" id="UP000319732"/>
    </source>
</evidence>
<dbReference type="Pfam" id="PF00072">
    <property type="entry name" value="Response_reg"/>
    <property type="match status" value="1"/>
</dbReference>
<dbReference type="InterPro" id="IPR004358">
    <property type="entry name" value="Sig_transdc_His_kin-like_C"/>
</dbReference>
<dbReference type="SMART" id="SM00448">
    <property type="entry name" value="REC"/>
    <property type="match status" value="1"/>
</dbReference>
<dbReference type="RefSeq" id="WP_142929207.1">
    <property type="nucleotide sequence ID" value="NZ_ML660104.1"/>
</dbReference>
<dbReference type="Gene3D" id="2.60.40.2380">
    <property type="match status" value="1"/>
</dbReference>
<dbReference type="InterPro" id="IPR011623">
    <property type="entry name" value="7TMR_DISM_rcpt_extracell_dom1"/>
</dbReference>
<dbReference type="Pfam" id="PF02518">
    <property type="entry name" value="HATPase_c"/>
    <property type="match status" value="1"/>
</dbReference>
<dbReference type="PROSITE" id="PS50109">
    <property type="entry name" value="HIS_KIN"/>
    <property type="match status" value="1"/>
</dbReference>
<keyword evidence="4" id="KW-0808">Transferase</keyword>
<keyword evidence="8" id="KW-0812">Transmembrane</keyword>
<keyword evidence="3 7" id="KW-0597">Phosphoprotein</keyword>
<keyword evidence="12" id="KW-1185">Reference proteome</keyword>
<comment type="caution">
    <text evidence="11">The sequence shown here is derived from an EMBL/GenBank/DDBJ whole genome shotgun (WGS) entry which is preliminary data.</text>
</comment>
<dbReference type="InterPro" id="IPR050736">
    <property type="entry name" value="Sensor_HK_Regulatory"/>
</dbReference>
<dbReference type="Pfam" id="PF07695">
    <property type="entry name" value="7TMR-DISM_7TM"/>
    <property type="match status" value="1"/>
</dbReference>
<dbReference type="AlphaFoldDB" id="A0A545SYB5"/>
<keyword evidence="5" id="KW-0418">Kinase</keyword>
<dbReference type="SUPFAM" id="SSF52172">
    <property type="entry name" value="CheY-like"/>
    <property type="match status" value="1"/>
</dbReference>
<dbReference type="Pfam" id="PF00512">
    <property type="entry name" value="HisKA"/>
    <property type="match status" value="1"/>
</dbReference>
<evidence type="ECO:0000313" key="11">
    <source>
        <dbReference type="EMBL" id="TQV69929.1"/>
    </source>
</evidence>
<keyword evidence="6" id="KW-0902">Two-component regulatory system</keyword>
<dbReference type="GO" id="GO:0000155">
    <property type="term" value="F:phosphorelay sensor kinase activity"/>
    <property type="evidence" value="ECO:0007669"/>
    <property type="project" value="InterPro"/>
</dbReference>
<evidence type="ECO:0000256" key="1">
    <source>
        <dbReference type="ARBA" id="ARBA00000085"/>
    </source>
</evidence>
<feature type="domain" description="Histidine kinase" evidence="9">
    <location>
        <begin position="478"/>
        <end position="689"/>
    </location>
</feature>
<dbReference type="InterPro" id="IPR011622">
    <property type="entry name" value="7TMR_DISM_rcpt_extracell_dom2"/>
</dbReference>
<dbReference type="InterPro" id="IPR003661">
    <property type="entry name" value="HisK_dim/P_dom"/>
</dbReference>
<evidence type="ECO:0000259" key="9">
    <source>
        <dbReference type="PROSITE" id="PS50109"/>
    </source>
</evidence>
<dbReference type="InterPro" id="IPR011006">
    <property type="entry name" value="CheY-like_superfamily"/>
</dbReference>
<evidence type="ECO:0000256" key="3">
    <source>
        <dbReference type="ARBA" id="ARBA00022553"/>
    </source>
</evidence>
<dbReference type="SUPFAM" id="SSF55874">
    <property type="entry name" value="ATPase domain of HSP90 chaperone/DNA topoisomerase II/histidine kinase"/>
    <property type="match status" value="1"/>
</dbReference>